<dbReference type="PROSITE" id="PS51892">
    <property type="entry name" value="SUBTILASE"/>
    <property type="match status" value="1"/>
</dbReference>
<keyword evidence="4 10" id="KW-0645">Protease</keyword>
<evidence type="ECO:0000256" key="6">
    <source>
        <dbReference type="ARBA" id="ARBA00022801"/>
    </source>
</evidence>
<keyword evidence="3" id="KW-1003">Cell membrane</keyword>
<evidence type="ECO:0000256" key="2">
    <source>
        <dbReference type="ARBA" id="ARBA00011073"/>
    </source>
</evidence>
<feature type="active site" description="Charge relay system" evidence="10">
    <location>
        <position position="93"/>
    </location>
</feature>
<feature type="transmembrane region" description="Helical" evidence="13">
    <location>
        <begin position="354"/>
        <end position="376"/>
    </location>
</feature>
<comment type="caution">
    <text evidence="15">The sequence shown here is derived from an EMBL/GenBank/DDBJ whole genome shotgun (WGS) entry which is preliminary data.</text>
</comment>
<dbReference type="InterPro" id="IPR050131">
    <property type="entry name" value="Peptidase_S8_subtilisin-like"/>
</dbReference>
<dbReference type="PANTHER" id="PTHR43806">
    <property type="entry name" value="PEPTIDASE S8"/>
    <property type="match status" value="1"/>
</dbReference>
<dbReference type="Pfam" id="PF00082">
    <property type="entry name" value="Peptidase_S8"/>
    <property type="match status" value="1"/>
</dbReference>
<keyword evidence="5 13" id="KW-0812">Transmembrane</keyword>
<dbReference type="PROSITE" id="PS00136">
    <property type="entry name" value="SUBTILASE_ASP"/>
    <property type="match status" value="1"/>
</dbReference>
<dbReference type="EMBL" id="JBIRWE010000002">
    <property type="protein sequence ID" value="MFI1963527.1"/>
    <property type="molecule type" value="Genomic_DNA"/>
</dbReference>
<keyword evidence="16" id="KW-1185">Reference proteome</keyword>
<proteinExistence type="inferred from homology"/>
<gene>
    <name evidence="15" type="primary">mycP</name>
    <name evidence="15" type="ORF">ACH429_05200</name>
</gene>
<evidence type="ECO:0000256" key="5">
    <source>
        <dbReference type="ARBA" id="ARBA00022692"/>
    </source>
</evidence>
<evidence type="ECO:0000256" key="8">
    <source>
        <dbReference type="ARBA" id="ARBA00022989"/>
    </source>
</evidence>
<organism evidence="15 16">
    <name type="scientific">Streptomyces pathocidini</name>
    <dbReference type="NCBI Taxonomy" id="1650571"/>
    <lineage>
        <taxon>Bacteria</taxon>
        <taxon>Bacillati</taxon>
        <taxon>Actinomycetota</taxon>
        <taxon>Actinomycetes</taxon>
        <taxon>Kitasatosporales</taxon>
        <taxon>Streptomycetaceae</taxon>
        <taxon>Streptomyces</taxon>
    </lineage>
</organism>
<reference evidence="15 16" key="1">
    <citation type="submission" date="2024-10" db="EMBL/GenBank/DDBJ databases">
        <title>The Natural Products Discovery Center: Release of the First 8490 Sequenced Strains for Exploring Actinobacteria Biosynthetic Diversity.</title>
        <authorList>
            <person name="Kalkreuter E."/>
            <person name="Kautsar S.A."/>
            <person name="Yang D."/>
            <person name="Bader C.D."/>
            <person name="Teijaro C.N."/>
            <person name="Fluegel L."/>
            <person name="Davis C.M."/>
            <person name="Simpson J.R."/>
            <person name="Lauterbach L."/>
            <person name="Steele A.D."/>
            <person name="Gui C."/>
            <person name="Meng S."/>
            <person name="Li G."/>
            <person name="Viehrig K."/>
            <person name="Ye F."/>
            <person name="Su P."/>
            <person name="Kiefer A.F."/>
            <person name="Nichols A."/>
            <person name="Cepeda A.J."/>
            <person name="Yan W."/>
            <person name="Fan B."/>
            <person name="Jiang Y."/>
            <person name="Adhikari A."/>
            <person name="Zheng C.-J."/>
            <person name="Schuster L."/>
            <person name="Cowan T.M."/>
            <person name="Smanski M.J."/>
            <person name="Chevrette M.G."/>
            <person name="De Carvalho L.P.S."/>
            <person name="Shen B."/>
        </authorList>
    </citation>
    <scope>NUCLEOTIDE SEQUENCE [LARGE SCALE GENOMIC DNA]</scope>
    <source>
        <strain evidence="15 16">NPDC020327</strain>
    </source>
</reference>
<evidence type="ECO:0000259" key="14">
    <source>
        <dbReference type="Pfam" id="PF00082"/>
    </source>
</evidence>
<evidence type="ECO:0000256" key="13">
    <source>
        <dbReference type="SAM" id="Phobius"/>
    </source>
</evidence>
<dbReference type="InterPro" id="IPR023834">
    <property type="entry name" value="T7SS_pept_S8A_mycosin"/>
</dbReference>
<dbReference type="PROSITE" id="PS00137">
    <property type="entry name" value="SUBTILASE_HIS"/>
    <property type="match status" value="1"/>
</dbReference>
<protein>
    <submittedName>
        <fullName evidence="15">Type VII secretion-associated serine protease mycosin</fullName>
    </submittedName>
</protein>
<dbReference type="Proteomes" id="UP001611548">
    <property type="component" value="Unassembled WGS sequence"/>
</dbReference>
<dbReference type="NCBIfam" id="TIGR03921">
    <property type="entry name" value="T7SS_mycosin"/>
    <property type="match status" value="1"/>
</dbReference>
<evidence type="ECO:0000256" key="11">
    <source>
        <dbReference type="RuleBase" id="RU003355"/>
    </source>
</evidence>
<evidence type="ECO:0000256" key="7">
    <source>
        <dbReference type="ARBA" id="ARBA00022825"/>
    </source>
</evidence>
<feature type="domain" description="Peptidase S8/S53" evidence="14">
    <location>
        <begin position="50"/>
        <end position="302"/>
    </location>
</feature>
<evidence type="ECO:0000313" key="16">
    <source>
        <dbReference type="Proteomes" id="UP001611548"/>
    </source>
</evidence>
<evidence type="ECO:0000256" key="3">
    <source>
        <dbReference type="ARBA" id="ARBA00022475"/>
    </source>
</evidence>
<sequence>MGTSLADGGEDGVRFQVDDTNCSFPSDPIKGTPWSLQRLVLDQLWKDTRGEGVKVAVIDTGVDPRNPQLRSAVSKGSDFLDKGGDGRLDKVGHGTKVAGIIAARESSASGFIGLAPKATIIPVRQNDDQGKGNVATMMQAIKYAADAGAKVINISQDTASKMDPRVDAAFRATVKYAQEKDALIVASAGNNGADGKIKETYPAAYEGVLAVAASDRNNARAPFSQSGEFVGIAAPGIDMVSTVPAGGHCVDQGTSFSAPYVSGVAALIRAKHPDWSHEQVITQIEQTADRTKPGRDNFVGWGVVDPVAALTDDTAAPPESGPTADPVGGGGDRADVEAATIILGESPQQRTERFALYALAGGLSAVILLIGGGVVLGDWRRKQGGSGPSRRRRVIHARVVSNNFENNGEPRHG</sequence>
<dbReference type="GO" id="GO:0008233">
    <property type="term" value="F:peptidase activity"/>
    <property type="evidence" value="ECO:0007669"/>
    <property type="project" value="UniProtKB-KW"/>
</dbReference>
<dbReference type="RefSeq" id="WP_240483326.1">
    <property type="nucleotide sequence ID" value="NZ_JBIRWE010000002.1"/>
</dbReference>
<feature type="active site" description="Charge relay system" evidence="10">
    <location>
        <position position="255"/>
    </location>
</feature>
<evidence type="ECO:0000256" key="9">
    <source>
        <dbReference type="ARBA" id="ARBA00023136"/>
    </source>
</evidence>
<evidence type="ECO:0000256" key="12">
    <source>
        <dbReference type="SAM" id="MobiDB-lite"/>
    </source>
</evidence>
<comment type="subcellular location">
    <subcellularLocation>
        <location evidence="1">Cell membrane</location>
        <topology evidence="1">Single-pass membrane protein</topology>
    </subcellularLocation>
</comment>
<comment type="similarity">
    <text evidence="2 10 11">Belongs to the peptidase S8 family.</text>
</comment>
<evidence type="ECO:0000256" key="10">
    <source>
        <dbReference type="PROSITE-ProRule" id="PRU01240"/>
    </source>
</evidence>
<dbReference type="InterPro" id="IPR000209">
    <property type="entry name" value="Peptidase_S8/S53_dom"/>
</dbReference>
<keyword evidence="6 10" id="KW-0378">Hydrolase</keyword>
<dbReference type="SUPFAM" id="SSF52743">
    <property type="entry name" value="Subtilisin-like"/>
    <property type="match status" value="1"/>
</dbReference>
<dbReference type="PROSITE" id="PS00138">
    <property type="entry name" value="SUBTILASE_SER"/>
    <property type="match status" value="1"/>
</dbReference>
<feature type="region of interest" description="Disordered" evidence="12">
    <location>
        <begin position="311"/>
        <end position="333"/>
    </location>
</feature>
<evidence type="ECO:0000256" key="4">
    <source>
        <dbReference type="ARBA" id="ARBA00022670"/>
    </source>
</evidence>
<accession>A0ABW7UPY8</accession>
<dbReference type="InterPro" id="IPR022398">
    <property type="entry name" value="Peptidase_S8_His-AS"/>
</dbReference>
<dbReference type="PANTHER" id="PTHR43806:SF11">
    <property type="entry name" value="CEREVISIN-RELATED"/>
    <property type="match status" value="1"/>
</dbReference>
<dbReference type="InterPro" id="IPR023828">
    <property type="entry name" value="Peptidase_S8_Ser-AS"/>
</dbReference>
<dbReference type="GO" id="GO:0006508">
    <property type="term" value="P:proteolysis"/>
    <property type="evidence" value="ECO:0007669"/>
    <property type="project" value="UniProtKB-KW"/>
</dbReference>
<evidence type="ECO:0000256" key="1">
    <source>
        <dbReference type="ARBA" id="ARBA00004162"/>
    </source>
</evidence>
<keyword evidence="9 13" id="KW-0472">Membrane</keyword>
<dbReference type="InterPro" id="IPR023827">
    <property type="entry name" value="Peptidase_S8_Asp-AS"/>
</dbReference>
<dbReference type="InterPro" id="IPR015500">
    <property type="entry name" value="Peptidase_S8_subtilisin-rel"/>
</dbReference>
<feature type="active site" description="Charge relay system" evidence="10">
    <location>
        <position position="59"/>
    </location>
</feature>
<dbReference type="PRINTS" id="PR00723">
    <property type="entry name" value="SUBTILISIN"/>
</dbReference>
<dbReference type="InterPro" id="IPR036852">
    <property type="entry name" value="Peptidase_S8/S53_dom_sf"/>
</dbReference>
<name>A0ABW7UPY8_9ACTN</name>
<dbReference type="Gene3D" id="3.40.50.200">
    <property type="entry name" value="Peptidase S8/S53 domain"/>
    <property type="match status" value="1"/>
</dbReference>
<evidence type="ECO:0000313" key="15">
    <source>
        <dbReference type="EMBL" id="MFI1963527.1"/>
    </source>
</evidence>
<keyword evidence="7 10" id="KW-0720">Serine protease</keyword>
<keyword evidence="8 13" id="KW-1133">Transmembrane helix</keyword>